<feature type="transmembrane region" description="Helical" evidence="11">
    <location>
        <begin position="665"/>
        <end position="689"/>
    </location>
</feature>
<evidence type="ECO:0000313" key="14">
    <source>
        <dbReference type="Proteomes" id="UP000509510"/>
    </source>
</evidence>
<gene>
    <name evidence="13" type="ORF">TRUGW13939_03791</name>
</gene>
<protein>
    <recommendedName>
        <fullName evidence="12">Protein kinase domain-containing protein</fullName>
    </recommendedName>
</protein>
<keyword evidence="5" id="KW-0256">Endoplasmic reticulum</keyword>
<feature type="domain" description="Protein kinase" evidence="12">
    <location>
        <begin position="1"/>
        <end position="221"/>
    </location>
</feature>
<feature type="transmembrane region" description="Helical" evidence="11">
    <location>
        <begin position="612"/>
        <end position="630"/>
    </location>
</feature>
<comment type="similarity">
    <text evidence="2">Belongs to the membrane-bound acyltransferase family. Sterol o-acyltransferase subfamily.</text>
</comment>
<dbReference type="PROSITE" id="PS50011">
    <property type="entry name" value="PROTEIN_KINASE_DOM"/>
    <property type="match status" value="1"/>
</dbReference>
<dbReference type="SUPFAM" id="SSF56112">
    <property type="entry name" value="Protein kinase-like (PK-like)"/>
    <property type="match status" value="1"/>
</dbReference>
<keyword evidence="8" id="KW-0012">Acyltransferase</keyword>
<evidence type="ECO:0000256" key="4">
    <source>
        <dbReference type="ARBA" id="ARBA00022692"/>
    </source>
</evidence>
<dbReference type="Pfam" id="PF00069">
    <property type="entry name" value="Pkinase"/>
    <property type="match status" value="1"/>
</dbReference>
<evidence type="ECO:0000256" key="7">
    <source>
        <dbReference type="ARBA" id="ARBA00023136"/>
    </source>
</evidence>
<keyword evidence="3" id="KW-0808">Transferase</keyword>
<dbReference type="PANTHER" id="PTHR10408:SF9">
    <property type="entry name" value="STEROL O-ACYLTRANSFERASE 2-RELATED"/>
    <property type="match status" value="1"/>
</dbReference>
<dbReference type="SMART" id="SM00220">
    <property type="entry name" value="S_TKc"/>
    <property type="match status" value="1"/>
</dbReference>
<evidence type="ECO:0000256" key="3">
    <source>
        <dbReference type="ARBA" id="ARBA00022679"/>
    </source>
</evidence>
<feature type="transmembrane region" description="Helical" evidence="11">
    <location>
        <begin position="488"/>
        <end position="507"/>
    </location>
</feature>
<dbReference type="GO" id="GO:0005524">
    <property type="term" value="F:ATP binding"/>
    <property type="evidence" value="ECO:0007669"/>
    <property type="project" value="InterPro"/>
</dbReference>
<reference evidence="14" key="1">
    <citation type="submission" date="2020-06" db="EMBL/GenBank/DDBJ databases">
        <title>A chromosome-scale genome assembly of Talaromyces rugulosus W13939.</title>
        <authorList>
            <person name="Wang B."/>
            <person name="Guo L."/>
            <person name="Ye K."/>
            <person name="Wang L."/>
        </authorList>
    </citation>
    <scope>NUCLEOTIDE SEQUENCE [LARGE SCALE GENOMIC DNA]</scope>
    <source>
        <strain evidence="14">W13939</strain>
    </source>
</reference>
<dbReference type="GeneID" id="55991294"/>
<dbReference type="GO" id="GO:0008204">
    <property type="term" value="P:ergosterol metabolic process"/>
    <property type="evidence" value="ECO:0007669"/>
    <property type="project" value="TreeGrafter"/>
</dbReference>
<feature type="transmembrane region" description="Helical" evidence="11">
    <location>
        <begin position="764"/>
        <end position="781"/>
    </location>
</feature>
<keyword evidence="7 11" id="KW-0472">Membrane</keyword>
<evidence type="ECO:0000256" key="6">
    <source>
        <dbReference type="ARBA" id="ARBA00022989"/>
    </source>
</evidence>
<dbReference type="EMBL" id="CP055899">
    <property type="protein sequence ID" value="QKX56685.1"/>
    <property type="molecule type" value="Genomic_DNA"/>
</dbReference>
<organism evidence="13 14">
    <name type="scientific">Talaromyces rugulosus</name>
    <name type="common">Penicillium rugulosum</name>
    <dbReference type="NCBI Taxonomy" id="121627"/>
    <lineage>
        <taxon>Eukaryota</taxon>
        <taxon>Fungi</taxon>
        <taxon>Dikarya</taxon>
        <taxon>Ascomycota</taxon>
        <taxon>Pezizomycotina</taxon>
        <taxon>Eurotiomycetes</taxon>
        <taxon>Eurotiomycetidae</taxon>
        <taxon>Eurotiales</taxon>
        <taxon>Trichocomaceae</taxon>
        <taxon>Talaromyces</taxon>
        <taxon>Talaromyces sect. Islandici</taxon>
    </lineage>
</organism>
<dbReference type="Pfam" id="PF03062">
    <property type="entry name" value="MBOAT"/>
    <property type="match status" value="1"/>
</dbReference>
<feature type="region of interest" description="Disordered" evidence="10">
    <location>
        <begin position="303"/>
        <end position="343"/>
    </location>
</feature>
<dbReference type="InterPro" id="IPR014371">
    <property type="entry name" value="Oat_ACAT_DAG_ARE"/>
</dbReference>
<evidence type="ECO:0000256" key="1">
    <source>
        <dbReference type="ARBA" id="ARBA00004477"/>
    </source>
</evidence>
<evidence type="ECO:0000256" key="9">
    <source>
        <dbReference type="ARBA" id="ARBA00023568"/>
    </source>
</evidence>
<proteinExistence type="inferred from homology"/>
<dbReference type="InterPro" id="IPR004299">
    <property type="entry name" value="MBOAT_fam"/>
</dbReference>
<dbReference type="InterPro" id="IPR000719">
    <property type="entry name" value="Prot_kinase_dom"/>
</dbReference>
<feature type="transmembrane region" description="Helical" evidence="11">
    <location>
        <begin position="793"/>
        <end position="815"/>
    </location>
</feature>
<comment type="function">
    <text evidence="9">Sterol O-acyltransferase that catalyzes the formation of stery esters.</text>
</comment>
<feature type="transmembrane region" description="Helical" evidence="11">
    <location>
        <begin position="382"/>
        <end position="402"/>
    </location>
</feature>
<evidence type="ECO:0000313" key="13">
    <source>
        <dbReference type="EMBL" id="QKX56685.1"/>
    </source>
</evidence>
<sequence>MELTFRADIQSKNILISTKNKSIFDEWEQSEQSEPSPRKTCGDHTVYRSRLFRRKKGWSRNFGMPLLSDFGEARIGDVHSGIIQPDIFRAPEVILGMNWTSKVDIWNVGVLVWGLFEDHHLFDGRGSDHNHSDVQLLAEMIAILGPPPLDFLHQCGQSRQYWDDLGQWNGQVTVPDYSLEDSEEYLEGENQEMFLQFMRKMLQWDPEKRYGARELLMDPWPAAAEKSSNQQEADSSSNNAFRALPWLVHIFSDPAIFPHTCSSTRNRILGFAYRLVDMSTTAISNGSATSHSLRARALKSAQIEDDDHRHPNFPSHPSLERNPTDSSGTSTPVPDDAPPSVRSISTARKQVRARHRLFHTIDYVPRVSHFDPQSDYHNFRGFFTLFWIGLFIMVVTTMLRNIKDTGYPLRVKVWSLLSENVWQLAISDLAMVATSFVSLPFQIMFRSKMSWLHWSRGGCLLQSFYQMGWLMLWIKWPFMMEWTWTAQVFFTLHTLTILMKMHSYAFYNGHLSETERRLSELDKPGHASMASAVRYPRSPVRANSIDSGFDFKQNEPISKLRDDLATELTSPLGHVTYPQNLTTVNFIDFLFCPTLCYEMEYPRTERIRWSELFFKTLAVFGCIFLLTLTSEEFIVPVLNEASINLSTVTSRVEWALVLAETTSMLLFPFMITFLLVFLVIFEYLLGAFAEITRFADRRFYSDWWNSCDWLEFSREWNIPVHHFLRRHVYFSSKSYFSPSVAMLVTFLVSALAHELVMSCITKKLRGYGFLAMMLQLPIIAVQRTRIIRQARTWNNVVFWFSMILGLSMMCALYVLV</sequence>
<dbReference type="PANTHER" id="PTHR10408">
    <property type="entry name" value="STEROL O-ACYLTRANSFERASE"/>
    <property type="match status" value="1"/>
</dbReference>
<dbReference type="KEGG" id="trg:TRUGW13939_03791"/>
<keyword evidence="6 11" id="KW-1133">Transmembrane helix</keyword>
<dbReference type="GO" id="GO:0004672">
    <property type="term" value="F:protein kinase activity"/>
    <property type="evidence" value="ECO:0007669"/>
    <property type="project" value="InterPro"/>
</dbReference>
<evidence type="ECO:0000259" key="12">
    <source>
        <dbReference type="PROSITE" id="PS50011"/>
    </source>
</evidence>
<keyword evidence="14" id="KW-1185">Reference proteome</keyword>
<feature type="transmembrane region" description="Helical" evidence="11">
    <location>
        <begin position="735"/>
        <end position="752"/>
    </location>
</feature>
<dbReference type="OrthoDB" id="10039049at2759"/>
<dbReference type="GO" id="GO:0005789">
    <property type="term" value="C:endoplasmic reticulum membrane"/>
    <property type="evidence" value="ECO:0007669"/>
    <property type="project" value="UniProtKB-SubCell"/>
</dbReference>
<evidence type="ECO:0000256" key="8">
    <source>
        <dbReference type="ARBA" id="ARBA00023315"/>
    </source>
</evidence>
<feature type="transmembrane region" description="Helical" evidence="11">
    <location>
        <begin position="457"/>
        <end position="476"/>
    </location>
</feature>
<evidence type="ECO:0000256" key="10">
    <source>
        <dbReference type="SAM" id="MobiDB-lite"/>
    </source>
</evidence>
<keyword evidence="4 11" id="KW-0812">Transmembrane</keyword>
<dbReference type="Gene3D" id="1.10.510.10">
    <property type="entry name" value="Transferase(Phosphotransferase) domain 1"/>
    <property type="match status" value="1"/>
</dbReference>
<dbReference type="GO" id="GO:0034737">
    <property type="term" value="F:ergosterol O-acyltransferase activity"/>
    <property type="evidence" value="ECO:0007669"/>
    <property type="project" value="TreeGrafter"/>
</dbReference>
<dbReference type="RefSeq" id="XP_035342863.1">
    <property type="nucleotide sequence ID" value="XM_035486970.1"/>
</dbReference>
<name>A0A7H8QT69_TALRU</name>
<accession>A0A7H8QT69</accession>
<comment type="subcellular location">
    <subcellularLocation>
        <location evidence="1">Endoplasmic reticulum membrane</location>
        <topology evidence="1">Multi-pass membrane protein</topology>
    </subcellularLocation>
</comment>
<evidence type="ECO:0000256" key="2">
    <source>
        <dbReference type="ARBA" id="ARBA00009010"/>
    </source>
</evidence>
<dbReference type="AlphaFoldDB" id="A0A7H8QT69"/>
<evidence type="ECO:0000256" key="5">
    <source>
        <dbReference type="ARBA" id="ARBA00022824"/>
    </source>
</evidence>
<dbReference type="Proteomes" id="UP000509510">
    <property type="component" value="Chromosome II"/>
</dbReference>
<dbReference type="InterPro" id="IPR011009">
    <property type="entry name" value="Kinase-like_dom_sf"/>
</dbReference>
<evidence type="ECO:0000256" key="11">
    <source>
        <dbReference type="SAM" id="Phobius"/>
    </source>
</evidence>